<dbReference type="EMBL" id="JBHUEM010000044">
    <property type="protein sequence ID" value="MFD1738346.1"/>
    <property type="molecule type" value="Genomic_DNA"/>
</dbReference>
<proteinExistence type="predicted"/>
<name>A0ABW4LTE2_9BACI</name>
<keyword evidence="2" id="KW-1185">Reference proteome</keyword>
<sequence length="44" mass="5167">MKNKKLTIKSISYVHDPEAAKKWFDLYLNLVKEKLIQESSKSVD</sequence>
<organism evidence="1 2">
    <name type="scientific">Bacillus salitolerans</name>
    <dbReference type="NCBI Taxonomy" id="1437434"/>
    <lineage>
        <taxon>Bacteria</taxon>
        <taxon>Bacillati</taxon>
        <taxon>Bacillota</taxon>
        <taxon>Bacilli</taxon>
        <taxon>Bacillales</taxon>
        <taxon>Bacillaceae</taxon>
        <taxon>Bacillus</taxon>
    </lineage>
</organism>
<accession>A0ABW4LTE2</accession>
<dbReference type="RefSeq" id="WP_377929556.1">
    <property type="nucleotide sequence ID" value="NZ_JBHUEM010000044.1"/>
</dbReference>
<comment type="caution">
    <text evidence="1">The sequence shown here is derived from an EMBL/GenBank/DDBJ whole genome shotgun (WGS) entry which is preliminary data.</text>
</comment>
<dbReference type="Proteomes" id="UP001597214">
    <property type="component" value="Unassembled WGS sequence"/>
</dbReference>
<evidence type="ECO:0000313" key="2">
    <source>
        <dbReference type="Proteomes" id="UP001597214"/>
    </source>
</evidence>
<reference evidence="2" key="1">
    <citation type="journal article" date="2019" name="Int. J. Syst. Evol. Microbiol.">
        <title>The Global Catalogue of Microorganisms (GCM) 10K type strain sequencing project: providing services to taxonomists for standard genome sequencing and annotation.</title>
        <authorList>
            <consortium name="The Broad Institute Genomics Platform"/>
            <consortium name="The Broad Institute Genome Sequencing Center for Infectious Disease"/>
            <person name="Wu L."/>
            <person name="Ma J."/>
        </authorList>
    </citation>
    <scope>NUCLEOTIDE SEQUENCE [LARGE SCALE GENOMIC DNA]</scope>
    <source>
        <strain evidence="2">CCUG 49339</strain>
    </source>
</reference>
<protein>
    <submittedName>
        <fullName evidence="1">Uncharacterized protein</fullName>
    </submittedName>
</protein>
<evidence type="ECO:0000313" key="1">
    <source>
        <dbReference type="EMBL" id="MFD1738346.1"/>
    </source>
</evidence>
<gene>
    <name evidence="1" type="ORF">ACFSCX_17625</name>
</gene>